<accession>A0A848P4D8</accession>
<feature type="signal peptide" evidence="1">
    <location>
        <begin position="1"/>
        <end position="26"/>
    </location>
</feature>
<name>A0A848P4D8_9RALS</name>
<dbReference type="Proteomes" id="UP000575469">
    <property type="component" value="Unassembled WGS sequence"/>
</dbReference>
<dbReference type="Pfam" id="PF16036">
    <property type="entry name" value="Chalcone_3"/>
    <property type="match status" value="1"/>
</dbReference>
<feature type="domain" description="Chalcone isomerase" evidence="2">
    <location>
        <begin position="65"/>
        <end position="175"/>
    </location>
</feature>
<dbReference type="PROSITE" id="PS51257">
    <property type="entry name" value="PROKAR_LIPOPROTEIN"/>
    <property type="match status" value="1"/>
</dbReference>
<evidence type="ECO:0000313" key="3">
    <source>
        <dbReference type="EMBL" id="NMV40185.1"/>
    </source>
</evidence>
<dbReference type="RefSeq" id="WP_104655959.1">
    <property type="nucleotide sequence ID" value="NZ_JABBZM010000019.1"/>
</dbReference>
<gene>
    <name evidence="3" type="ORF">HGR00_19940</name>
</gene>
<keyword evidence="1" id="KW-0732">Signal</keyword>
<dbReference type="AlphaFoldDB" id="A0A848P4D8"/>
<protein>
    <recommendedName>
        <fullName evidence="2">Chalcone isomerase domain-containing protein</fullName>
    </recommendedName>
</protein>
<sequence length="178" mass="19646">MFAKRHLTIRTVVAALCAATSFHALAACRDTLAPAELSGKGELCIFGFCFYDAQLWSAKIPAGYDAAFALEVTYRRPVTRTRLIKTAIDEIRRIQVPPPSDATLARWQEAMMPAFVDVKPGDTLCGVYLPDRGARFYANGQLTTEVDDPAFARAFFDIWLAPGTRAPALRHHLLGESQ</sequence>
<organism evidence="3 4">
    <name type="scientific">Ralstonia insidiosa</name>
    <dbReference type="NCBI Taxonomy" id="190721"/>
    <lineage>
        <taxon>Bacteria</taxon>
        <taxon>Pseudomonadati</taxon>
        <taxon>Pseudomonadota</taxon>
        <taxon>Betaproteobacteria</taxon>
        <taxon>Burkholderiales</taxon>
        <taxon>Burkholderiaceae</taxon>
        <taxon>Ralstonia</taxon>
    </lineage>
</organism>
<dbReference type="InterPro" id="IPR016087">
    <property type="entry name" value="Chalcone_isomerase"/>
</dbReference>
<feature type="chain" id="PRO_5032972607" description="Chalcone isomerase domain-containing protein" evidence="1">
    <location>
        <begin position="27"/>
        <end position="178"/>
    </location>
</feature>
<evidence type="ECO:0000313" key="4">
    <source>
        <dbReference type="Proteomes" id="UP000575469"/>
    </source>
</evidence>
<comment type="caution">
    <text evidence="3">The sequence shown here is derived from an EMBL/GenBank/DDBJ whole genome shotgun (WGS) entry which is preliminary data.</text>
</comment>
<reference evidence="3 4" key="1">
    <citation type="submission" date="2020-04" db="EMBL/GenBank/DDBJ databases">
        <title>Ralstonia insidiosa genome sequencing and assembly.</title>
        <authorList>
            <person name="Martins R.C.R."/>
            <person name="Perdigao-Neto L.V."/>
            <person name="Levin A.S.S."/>
            <person name="Costa S.F."/>
        </authorList>
    </citation>
    <scope>NUCLEOTIDE SEQUENCE [LARGE SCALE GENOMIC DNA]</scope>
    <source>
        <strain evidence="3 4">5047</strain>
    </source>
</reference>
<evidence type="ECO:0000259" key="2">
    <source>
        <dbReference type="Pfam" id="PF16036"/>
    </source>
</evidence>
<dbReference type="EMBL" id="JABBZM010000019">
    <property type="protein sequence ID" value="NMV40185.1"/>
    <property type="molecule type" value="Genomic_DNA"/>
</dbReference>
<proteinExistence type="predicted"/>
<evidence type="ECO:0000256" key="1">
    <source>
        <dbReference type="SAM" id="SignalP"/>
    </source>
</evidence>